<evidence type="ECO:0000313" key="4">
    <source>
        <dbReference type="Proteomes" id="UP000243459"/>
    </source>
</evidence>
<dbReference type="AlphaFoldDB" id="A0A5P1FGF4"/>
<feature type="region of interest" description="Disordered" evidence="1">
    <location>
        <begin position="138"/>
        <end position="210"/>
    </location>
</feature>
<organism evidence="3 4">
    <name type="scientific">Asparagus officinalis</name>
    <name type="common">Garden asparagus</name>
    <dbReference type="NCBI Taxonomy" id="4686"/>
    <lineage>
        <taxon>Eukaryota</taxon>
        <taxon>Viridiplantae</taxon>
        <taxon>Streptophyta</taxon>
        <taxon>Embryophyta</taxon>
        <taxon>Tracheophyta</taxon>
        <taxon>Spermatophyta</taxon>
        <taxon>Magnoliopsida</taxon>
        <taxon>Liliopsida</taxon>
        <taxon>Asparagales</taxon>
        <taxon>Asparagaceae</taxon>
        <taxon>Asparagoideae</taxon>
        <taxon>Asparagus</taxon>
    </lineage>
</organism>
<name>A0A5P1FGF4_ASPOF</name>
<accession>A0A5P1FGF4</accession>
<evidence type="ECO:0000256" key="1">
    <source>
        <dbReference type="SAM" id="MobiDB-lite"/>
    </source>
</evidence>
<dbReference type="Proteomes" id="UP000243459">
    <property type="component" value="Chromosome 3"/>
</dbReference>
<proteinExistence type="predicted"/>
<keyword evidence="4" id="KW-1185">Reference proteome</keyword>
<feature type="compositionally biased region" description="Basic residues" evidence="1">
    <location>
        <begin position="193"/>
        <end position="202"/>
    </location>
</feature>
<dbReference type="Gramene" id="ONK75650">
    <property type="protein sequence ID" value="ONK75650"/>
    <property type="gene ID" value="A4U43_C03F19110"/>
</dbReference>
<feature type="compositionally biased region" description="Basic and acidic residues" evidence="1">
    <location>
        <begin position="166"/>
        <end position="176"/>
    </location>
</feature>
<dbReference type="PANTHER" id="PTHR35323">
    <property type="entry name" value="SAP DOMAIN-CONTAINING PROTEIN"/>
    <property type="match status" value="1"/>
</dbReference>
<evidence type="ECO:0000259" key="2">
    <source>
        <dbReference type="Pfam" id="PF24766"/>
    </source>
</evidence>
<evidence type="ECO:0000313" key="3">
    <source>
        <dbReference type="EMBL" id="ONK75650.1"/>
    </source>
</evidence>
<gene>
    <name evidence="3" type="ORF">A4U43_C03F19110</name>
</gene>
<dbReference type="InterPro" id="IPR056116">
    <property type="entry name" value="DUF7699"/>
</dbReference>
<sequence>MEIEDWEFLAIRDCGKFFKGERDVCRGDIVKFKQRVYEKFNKVKKGGGAKIIGKRIVAGRVVSESYGADKQQHTFSIDVLWSKGVKALPPLFPLLVKGRNLYRLKTFRQPWPNESERSRILAEKHSRGAAARHIRAISKAKATNGGAKRKKNSSTTKAPPNKKCKKDTQLVTEKKKQNFVKKAGSYSRDGKAKMRKTAKKRNTGSSSTHCNTKISEVANTRNPGSSFSHPEQYSYLPIHTDHYYPQSNPYNIYNHKSAEAFHRNYNQTSSHNFGISSSAARIPNVHMLHGYNTGFVPYARDQMSTRVSYVTHPYDGNPQFQLDPRRRVAFDDRAAGHQFHEWRRH</sequence>
<feature type="domain" description="DUF7699" evidence="2">
    <location>
        <begin position="25"/>
        <end position="111"/>
    </location>
</feature>
<reference evidence="4" key="1">
    <citation type="journal article" date="2017" name="Nat. Commun.">
        <title>The asparagus genome sheds light on the origin and evolution of a young Y chromosome.</title>
        <authorList>
            <person name="Harkess A."/>
            <person name="Zhou J."/>
            <person name="Xu C."/>
            <person name="Bowers J.E."/>
            <person name="Van der Hulst R."/>
            <person name="Ayyampalayam S."/>
            <person name="Mercati F."/>
            <person name="Riccardi P."/>
            <person name="McKain M.R."/>
            <person name="Kakrana A."/>
            <person name="Tang H."/>
            <person name="Ray J."/>
            <person name="Groenendijk J."/>
            <person name="Arikit S."/>
            <person name="Mathioni S.M."/>
            <person name="Nakano M."/>
            <person name="Shan H."/>
            <person name="Telgmann-Rauber A."/>
            <person name="Kanno A."/>
            <person name="Yue Z."/>
            <person name="Chen H."/>
            <person name="Li W."/>
            <person name="Chen Y."/>
            <person name="Xu X."/>
            <person name="Zhang Y."/>
            <person name="Luo S."/>
            <person name="Chen H."/>
            <person name="Gao J."/>
            <person name="Mao Z."/>
            <person name="Pires J.C."/>
            <person name="Luo M."/>
            <person name="Kudrna D."/>
            <person name="Wing R.A."/>
            <person name="Meyers B.C."/>
            <person name="Yi K."/>
            <person name="Kong H."/>
            <person name="Lavrijsen P."/>
            <person name="Sunseri F."/>
            <person name="Falavigna A."/>
            <person name="Ye Y."/>
            <person name="Leebens-Mack J.H."/>
            <person name="Chen G."/>
        </authorList>
    </citation>
    <scope>NUCLEOTIDE SEQUENCE [LARGE SCALE GENOMIC DNA]</scope>
    <source>
        <strain evidence="4">cv. DH0086</strain>
    </source>
</reference>
<protein>
    <recommendedName>
        <fullName evidence="2">DUF7699 domain-containing protein</fullName>
    </recommendedName>
</protein>
<dbReference type="PANTHER" id="PTHR35323:SF2">
    <property type="entry name" value="SAP DOMAIN-CONTAINING PROTEIN"/>
    <property type="match status" value="1"/>
</dbReference>
<dbReference type="EMBL" id="CM007383">
    <property type="protein sequence ID" value="ONK75650.1"/>
    <property type="molecule type" value="Genomic_DNA"/>
</dbReference>
<dbReference type="Pfam" id="PF24766">
    <property type="entry name" value="DUF7699"/>
    <property type="match status" value="1"/>
</dbReference>